<feature type="transmembrane region" description="Helical" evidence="1">
    <location>
        <begin position="50"/>
        <end position="68"/>
    </location>
</feature>
<evidence type="ECO:0000313" key="2">
    <source>
        <dbReference type="EMBL" id="EEQ56167.1"/>
    </source>
</evidence>
<dbReference type="HOGENOM" id="CLU_2231306_0_0_11"/>
<keyword evidence="1" id="KW-0812">Transmembrane</keyword>
<dbReference type="AlphaFoldDB" id="C5EDS3"/>
<accession>C5EDS3</accession>
<dbReference type="Proteomes" id="UP000005084">
    <property type="component" value="Unassembled WGS sequence"/>
</dbReference>
<keyword evidence="1" id="KW-1133">Transmembrane helix</keyword>
<dbReference type="EMBL" id="DS990259">
    <property type="protein sequence ID" value="EEQ56167.1"/>
    <property type="molecule type" value="Genomic_DNA"/>
</dbReference>
<dbReference type="PROSITE" id="PS51257">
    <property type="entry name" value="PROKAR_LIPOPROTEIN"/>
    <property type="match status" value="1"/>
</dbReference>
<organism evidence="2">
    <name type="scientific">Bifidobacterium longum subsp. infantis CCUG 52486</name>
    <dbReference type="NCBI Taxonomy" id="537937"/>
    <lineage>
        <taxon>Bacteria</taxon>
        <taxon>Bacillati</taxon>
        <taxon>Actinomycetota</taxon>
        <taxon>Actinomycetes</taxon>
        <taxon>Bifidobacteriales</taxon>
        <taxon>Bifidobacteriaceae</taxon>
        <taxon>Bifidobacterium</taxon>
    </lineage>
</organism>
<sequence>MSHFRIRHREGGIGHRHTFSLSRASLGVCCALIACCVVAETLLRRQSGHVLSYLLIPCLALVSLALLPCMPQSGAWLAVTLYCVGLVSPFPMSYSYKCARHFERG</sequence>
<gene>
    <name evidence="2" type="ORF">BLIG_01836</name>
</gene>
<feature type="transmembrane region" description="Helical" evidence="1">
    <location>
        <begin position="24"/>
        <end position="43"/>
    </location>
</feature>
<keyword evidence="1" id="KW-0472">Membrane</keyword>
<proteinExistence type="predicted"/>
<protein>
    <submittedName>
        <fullName evidence="2">Gram-positive signal peptide protein, YSIRK family</fullName>
    </submittedName>
</protein>
<name>C5EDS3_BIFLI</name>
<reference evidence="2" key="1">
    <citation type="submission" date="2008-08" db="EMBL/GenBank/DDBJ databases">
        <title>Annotation of Bifidobacterium longum subsp. infantis CCUG 52486.</title>
        <authorList>
            <consortium name="The Broad Institute Genome Sequencing Platform"/>
            <person name="Gougoulias C."/>
            <person name="Tuohy K.M."/>
            <person name="Gibson G.R."/>
            <person name="Ward D."/>
            <person name="Mehta T."/>
            <person name="Young S."/>
            <person name="Jaffe D."/>
            <person name="Gnerre S."/>
            <person name="Berlin A."/>
            <person name="Heiman D."/>
            <person name="Hepburn T."/>
            <person name="Shea T."/>
            <person name="Sykes S."/>
            <person name="Alvarado L."/>
            <person name="Kodira C."/>
            <person name="Borodovsky M."/>
            <person name="Lander E."/>
            <person name="Galagan J."/>
            <person name="Nusbaum C."/>
            <person name="Birren B."/>
        </authorList>
    </citation>
    <scope>NUCLEOTIDE SEQUENCE [LARGE SCALE GENOMIC DNA]</scope>
    <source>
        <strain evidence="2">CCUG 52486</strain>
    </source>
</reference>
<evidence type="ECO:0000256" key="1">
    <source>
        <dbReference type="SAM" id="Phobius"/>
    </source>
</evidence>
<feature type="transmembrane region" description="Helical" evidence="1">
    <location>
        <begin position="74"/>
        <end position="94"/>
    </location>
</feature>